<dbReference type="Proteomes" id="UP000308037">
    <property type="component" value="Unassembled WGS sequence"/>
</dbReference>
<gene>
    <name evidence="2" type="ORF">DM868_14420</name>
</gene>
<keyword evidence="3" id="KW-1185">Reference proteome</keyword>
<accession>A0A4U5J8L5</accession>
<dbReference type="InterPro" id="IPR006311">
    <property type="entry name" value="TAT_signal"/>
</dbReference>
<evidence type="ECO:0000256" key="1">
    <source>
        <dbReference type="SAM" id="MobiDB-lite"/>
    </source>
</evidence>
<comment type="caution">
    <text evidence="2">The sequence shown here is derived from an EMBL/GenBank/DDBJ whole genome shotgun (WGS) entry which is preliminary data.</text>
</comment>
<organism evidence="2 3">
    <name type="scientific">Natronomonas salsuginis</name>
    <dbReference type="NCBI Taxonomy" id="2217661"/>
    <lineage>
        <taxon>Archaea</taxon>
        <taxon>Methanobacteriati</taxon>
        <taxon>Methanobacteriota</taxon>
        <taxon>Stenosarchaea group</taxon>
        <taxon>Halobacteria</taxon>
        <taxon>Halobacteriales</taxon>
        <taxon>Natronomonadaceae</taxon>
        <taxon>Natronomonas</taxon>
    </lineage>
</organism>
<dbReference type="PANTHER" id="PTHR42941:SF1">
    <property type="entry name" value="SLL1037 PROTEIN"/>
    <property type="match status" value="1"/>
</dbReference>
<dbReference type="EMBL" id="QKNX01000009">
    <property type="protein sequence ID" value="TKR24426.1"/>
    <property type="molecule type" value="Genomic_DNA"/>
</dbReference>
<dbReference type="PROSITE" id="PS51318">
    <property type="entry name" value="TAT"/>
    <property type="match status" value="1"/>
</dbReference>
<dbReference type="Gene3D" id="3.40.190.10">
    <property type="entry name" value="Periplasmic binding protein-like II"/>
    <property type="match status" value="2"/>
</dbReference>
<dbReference type="RefSeq" id="WP_137277543.1">
    <property type="nucleotide sequence ID" value="NZ_QKNX01000009.1"/>
</dbReference>
<dbReference type="NCBIfam" id="TIGR02122">
    <property type="entry name" value="TRAP_TAXI"/>
    <property type="match status" value="1"/>
</dbReference>
<dbReference type="AlphaFoldDB" id="A0A4U5J8L5"/>
<dbReference type="PANTHER" id="PTHR42941">
    <property type="entry name" value="SLL1037 PROTEIN"/>
    <property type="match status" value="1"/>
</dbReference>
<evidence type="ECO:0000313" key="3">
    <source>
        <dbReference type="Proteomes" id="UP000308037"/>
    </source>
</evidence>
<proteinExistence type="predicted"/>
<dbReference type="InterPro" id="IPR011852">
    <property type="entry name" value="TRAP_TAXI"/>
</dbReference>
<feature type="region of interest" description="Disordered" evidence="1">
    <location>
        <begin position="38"/>
        <end position="66"/>
    </location>
</feature>
<name>A0A4U5J8L5_9EURY</name>
<sequence length="377" mass="40081">MSNHTTSRRKVLAGAAAATGMLGLAGCAGGNGGDGNGGDGNGESGGNGNGNGSSDDGSGNGGGATQEFTFATSVEGSTAFRIGSTFGEYLRQENLTDLFEINAVVSPGATGGYRMMDQGEAAFSTPSTYGLEVSPDQGPFADNPLNDFNAVRQIRGNFSVQPFLIVQADSGIESWDDLEGQTVSFGSAGAGTRVPSETILDLEIGLENITPEYVGYSDQPAALRGGRVDAIFGYVNNSAIAPGWMQELDATVDWRHIPYSDEVRSEFEQQLPYTSTLEVDGSNFFESFTDTITPYNLTYVVSSTTGLDDEVAYEFAKLSYEHGEALLESDNSMGFYPDPDLFLETIHPDVPVHKGAYDYYVESELWGDYDLTAPPEA</sequence>
<feature type="compositionally biased region" description="Gly residues" evidence="1">
    <location>
        <begin position="38"/>
        <end position="51"/>
    </location>
</feature>
<evidence type="ECO:0000313" key="2">
    <source>
        <dbReference type="EMBL" id="TKR24426.1"/>
    </source>
</evidence>
<dbReference type="SUPFAM" id="SSF53850">
    <property type="entry name" value="Periplasmic binding protein-like II"/>
    <property type="match status" value="1"/>
</dbReference>
<dbReference type="OrthoDB" id="27995at2157"/>
<dbReference type="Pfam" id="PF16868">
    <property type="entry name" value="NMT1_3"/>
    <property type="match status" value="1"/>
</dbReference>
<protein>
    <submittedName>
        <fullName evidence="2">TAXI family TRAP transporter solute-binding subunit</fullName>
    </submittedName>
</protein>
<reference evidence="2 3" key="1">
    <citation type="submission" date="2019-04" db="EMBL/GenBank/DDBJ databases">
        <title>Natronomonas sp. F20-122 a newhaloarchaeon isolated from a saline saltern of Isla Bacuta, Huelva, Spain.</title>
        <authorList>
            <person name="Duran-Viseras A."/>
            <person name="Sanchez-Porro C."/>
            <person name="Ventosa A."/>
        </authorList>
    </citation>
    <scope>NUCLEOTIDE SEQUENCE [LARGE SCALE GENOMIC DNA]</scope>
    <source>
        <strain evidence="2 3">F20-122</strain>
    </source>
</reference>